<name>A0ABV6BPJ0_9FLAO</name>
<dbReference type="EMBL" id="JBHLYW010000008">
    <property type="protein sequence ID" value="MFC0077364.1"/>
    <property type="molecule type" value="Genomic_DNA"/>
</dbReference>
<comment type="caution">
    <text evidence="1">The sequence shown here is derived from an EMBL/GenBank/DDBJ whole genome shotgun (WGS) entry which is preliminary data.</text>
</comment>
<dbReference type="Proteomes" id="UP001589734">
    <property type="component" value="Unassembled WGS sequence"/>
</dbReference>
<proteinExistence type="predicted"/>
<gene>
    <name evidence="1" type="ORF">ACFFLS_09960</name>
</gene>
<reference evidence="1 2" key="1">
    <citation type="submission" date="2024-09" db="EMBL/GenBank/DDBJ databases">
        <authorList>
            <person name="Sun Q."/>
            <person name="Mori K."/>
        </authorList>
    </citation>
    <scope>NUCLEOTIDE SEQUENCE [LARGE SCALE GENOMIC DNA]</scope>
    <source>
        <strain evidence="1 2">CGMCC 1.12926</strain>
    </source>
</reference>
<sequence>MPIQTLEIIKSWFKTGLKPTEQQFSDTWDSFRHKDEKVSVQEIEGVDALTPNISEVLTKGNNYYTNGQNDYMVFSNQYAPGWQFNRMQFMPGGVRVEKSHGGKTDGIVYGGDHLGSIYSRSDYANEVGFNLSTEGLLLKTNTSESGTGIIKTDNLTKVTDYQLPAETTEPSVTLVSKVNGIPADVNGNVIIEAGGSQSPVSATESGIVTNDSLQELGGTDKKINGIRIGKGNANFENNLVIGRNGLASVTTGQYNVAIGNGDGEIEGPLQYLTTGQNNTMVGSDAGISTTTGNHNTGIGAAALFTNTTGSSNTALGVSALRENTTGTFNDAFGRRALSKNTTATANTAVGSLALAENATSPFNVAIGCSALSKMVSALGQSTAIGAYCMSDATGTDKNAAIGTYALRYNTSGFSNTAIGHTALGLNTSGHSNNAVGNYSLGAVTTGIANTGIGKFAGRYITTGSFNIYIGSEGLPEDAAVDGIINIGNRFVSRGSKLSLNGAVNIGTAPVYENNAAALAAGLKSGDVYRTSVGVLMIAF</sequence>
<dbReference type="RefSeq" id="WP_379685142.1">
    <property type="nucleotide sequence ID" value="NZ_JBHLYW010000008.1"/>
</dbReference>
<keyword evidence="2" id="KW-1185">Reference proteome</keyword>
<evidence type="ECO:0008006" key="3">
    <source>
        <dbReference type="Google" id="ProtNLM"/>
    </source>
</evidence>
<evidence type="ECO:0000313" key="1">
    <source>
        <dbReference type="EMBL" id="MFC0077364.1"/>
    </source>
</evidence>
<accession>A0ABV6BPJ0</accession>
<protein>
    <recommendedName>
        <fullName evidence="3">Trimeric autotransporter adhesin YadA-like head domain-containing protein</fullName>
    </recommendedName>
</protein>
<organism evidence="1 2">
    <name type="scientific">Flavobacterium procerum</name>
    <dbReference type="NCBI Taxonomy" id="1455569"/>
    <lineage>
        <taxon>Bacteria</taxon>
        <taxon>Pseudomonadati</taxon>
        <taxon>Bacteroidota</taxon>
        <taxon>Flavobacteriia</taxon>
        <taxon>Flavobacteriales</taxon>
        <taxon>Flavobacteriaceae</taxon>
        <taxon>Flavobacterium</taxon>
    </lineage>
</organism>
<evidence type="ECO:0000313" key="2">
    <source>
        <dbReference type="Proteomes" id="UP001589734"/>
    </source>
</evidence>